<organism evidence="2 3">
    <name type="scientific">Vicia faba</name>
    <name type="common">Broad bean</name>
    <name type="synonym">Faba vulgaris</name>
    <dbReference type="NCBI Taxonomy" id="3906"/>
    <lineage>
        <taxon>Eukaryota</taxon>
        <taxon>Viridiplantae</taxon>
        <taxon>Streptophyta</taxon>
        <taxon>Embryophyta</taxon>
        <taxon>Tracheophyta</taxon>
        <taxon>Spermatophyta</taxon>
        <taxon>Magnoliopsida</taxon>
        <taxon>eudicotyledons</taxon>
        <taxon>Gunneridae</taxon>
        <taxon>Pentapetalae</taxon>
        <taxon>rosids</taxon>
        <taxon>fabids</taxon>
        <taxon>Fabales</taxon>
        <taxon>Fabaceae</taxon>
        <taxon>Papilionoideae</taxon>
        <taxon>50 kb inversion clade</taxon>
        <taxon>NPAAA clade</taxon>
        <taxon>Hologalegina</taxon>
        <taxon>IRL clade</taxon>
        <taxon>Fabeae</taxon>
        <taxon>Vicia</taxon>
    </lineage>
</organism>
<dbReference type="EMBL" id="OX451736">
    <property type="protein sequence ID" value="CAI8585541.1"/>
    <property type="molecule type" value="Genomic_DNA"/>
</dbReference>
<dbReference type="AlphaFoldDB" id="A0AAV0YI95"/>
<name>A0AAV0YI95_VICFA</name>
<accession>A0AAV0YI95</accession>
<dbReference type="PANTHER" id="PTHR32166">
    <property type="entry name" value="OSJNBA0013A04.12 PROTEIN"/>
    <property type="match status" value="1"/>
</dbReference>
<dbReference type="Proteomes" id="UP001157006">
    <property type="component" value="Chromosome 1L"/>
</dbReference>
<dbReference type="PANTHER" id="PTHR32166:SF74">
    <property type="entry name" value="OS05G0256350 PROTEIN"/>
    <property type="match status" value="1"/>
</dbReference>
<evidence type="ECO:0000313" key="2">
    <source>
        <dbReference type="EMBL" id="CAI8585541.1"/>
    </source>
</evidence>
<gene>
    <name evidence="2" type="ORF">VFH_I211440</name>
</gene>
<sequence>MFVKSVDAFDYANTGEKLAELLDTFIEEIGEINVAQLITDNGSNYVAAGKILCLKRPNMFCTPCHAHFIDLMLEDIGKIPKALKVIQNGIKIAGYIYNHTFV</sequence>
<dbReference type="SUPFAM" id="SSF53098">
    <property type="entry name" value="Ribonuclease H-like"/>
    <property type="match status" value="1"/>
</dbReference>
<proteinExistence type="predicted"/>
<reference evidence="2 3" key="1">
    <citation type="submission" date="2023-01" db="EMBL/GenBank/DDBJ databases">
        <authorList>
            <person name="Kreplak J."/>
        </authorList>
    </citation>
    <scope>NUCLEOTIDE SEQUENCE [LARGE SCALE GENOMIC DNA]</scope>
</reference>
<protein>
    <recommendedName>
        <fullName evidence="1">DUF659 domain-containing protein</fullName>
    </recommendedName>
</protein>
<dbReference type="InterPro" id="IPR012337">
    <property type="entry name" value="RNaseH-like_sf"/>
</dbReference>
<evidence type="ECO:0000259" key="1">
    <source>
        <dbReference type="Pfam" id="PF04937"/>
    </source>
</evidence>
<feature type="domain" description="DUF659" evidence="1">
    <location>
        <begin position="1"/>
        <end position="89"/>
    </location>
</feature>
<evidence type="ECO:0000313" key="3">
    <source>
        <dbReference type="Proteomes" id="UP001157006"/>
    </source>
</evidence>
<keyword evidence="3" id="KW-1185">Reference proteome</keyword>
<dbReference type="Pfam" id="PF04937">
    <property type="entry name" value="DUF659"/>
    <property type="match status" value="1"/>
</dbReference>
<dbReference type="InterPro" id="IPR007021">
    <property type="entry name" value="DUF659"/>
</dbReference>